<dbReference type="Gene3D" id="3.20.20.70">
    <property type="entry name" value="Aldolase class I"/>
    <property type="match status" value="1"/>
</dbReference>
<dbReference type="InterPro" id="IPR013785">
    <property type="entry name" value="Aldolase_TIM"/>
</dbReference>
<dbReference type="CDD" id="cd01335">
    <property type="entry name" value="Radical_SAM"/>
    <property type="match status" value="1"/>
</dbReference>
<feature type="compositionally biased region" description="Low complexity" evidence="5">
    <location>
        <begin position="1"/>
        <end position="16"/>
    </location>
</feature>
<protein>
    <submittedName>
        <fullName evidence="7">Uncharacterized homolog of biotin synthetase</fullName>
    </submittedName>
</protein>
<sequence length="349" mass="37395">MPRNPGISGPSSASSGRVLRGPLPMPVELRRQLAEVYHLPLKELLPAAWRLRLKNFPPVLGLATPGSKHYDSGDHRNHRRLFVTISITGQGCRLQCEHCRGELLKSMYPATTPAALLELGRQLKDGGCRGVLVSGGADLGGRVPLLPYLEALAGLKGLGLKVIVHTGLADPATARGLKNAGVDQVLLDIIGDRETARRVYHLEMEPTDYGAALENLLSAGLKVVPHIVAGLNFGRLAGELEALYQVLSRDCRDLVLVVLTPLPGTPMAGITPPPPAAVGRLLATARLAGPRLNILLGCARPAGRHRLWTELYALRAGVNGMAYPHEATVARARRLGLKPFFSDLCCSLL</sequence>
<keyword evidence="2" id="KW-0479">Metal-binding</keyword>
<proteinExistence type="predicted"/>
<dbReference type="PANTHER" id="PTHR43288:SF2">
    <property type="entry name" value="RADICAL SAM CORE DOMAIN-CONTAINING PROTEIN"/>
    <property type="match status" value="1"/>
</dbReference>
<dbReference type="GO" id="GO:0003824">
    <property type="term" value="F:catalytic activity"/>
    <property type="evidence" value="ECO:0007669"/>
    <property type="project" value="InterPro"/>
</dbReference>
<reference evidence="7" key="1">
    <citation type="journal article" date="2014" name="Gene">
        <title>Genome-guided analysis of transformation efficiency and carbon dioxide assimilation by Moorella thermoacetica Y72.</title>
        <authorList>
            <person name="Tsukahara K."/>
            <person name="Kita A."/>
            <person name="Nakashimada Y."/>
            <person name="Hoshino T."/>
            <person name="Murakami K."/>
        </authorList>
    </citation>
    <scope>NUCLEOTIDE SEQUENCE [LARGE SCALE GENOMIC DNA]</scope>
    <source>
        <strain evidence="7">Y72</strain>
    </source>
</reference>
<evidence type="ECO:0000313" key="7">
    <source>
        <dbReference type="EMBL" id="GAF26130.1"/>
    </source>
</evidence>
<dbReference type="GO" id="GO:0046872">
    <property type="term" value="F:metal ion binding"/>
    <property type="evidence" value="ECO:0007669"/>
    <property type="project" value="UniProtKB-KW"/>
</dbReference>
<feature type="region of interest" description="Disordered" evidence="5">
    <location>
        <begin position="1"/>
        <end position="21"/>
    </location>
</feature>
<evidence type="ECO:0000256" key="5">
    <source>
        <dbReference type="SAM" id="MobiDB-lite"/>
    </source>
</evidence>
<dbReference type="PROSITE" id="PS51918">
    <property type="entry name" value="RADICAL_SAM"/>
    <property type="match status" value="1"/>
</dbReference>
<dbReference type="SFLD" id="SFLDG01113">
    <property type="entry name" value="Uncharacterised_Radical_SAM_Su"/>
    <property type="match status" value="1"/>
</dbReference>
<evidence type="ECO:0000256" key="2">
    <source>
        <dbReference type="ARBA" id="ARBA00022723"/>
    </source>
</evidence>
<dbReference type="PANTHER" id="PTHR43288">
    <property type="entry name" value="BIOTIN SYNTHASE-RELATED PROTEIN, RADICAL SAM SUPERFAMILY"/>
    <property type="match status" value="1"/>
</dbReference>
<organism evidence="7">
    <name type="scientific">Moorella thermoacetica Y72</name>
    <dbReference type="NCBI Taxonomy" id="1325331"/>
    <lineage>
        <taxon>Bacteria</taxon>
        <taxon>Bacillati</taxon>
        <taxon>Bacillota</taxon>
        <taxon>Clostridia</taxon>
        <taxon>Neomoorellales</taxon>
        <taxon>Neomoorellaceae</taxon>
        <taxon>Neomoorella</taxon>
    </lineage>
</organism>
<dbReference type="SFLD" id="SFLDS00029">
    <property type="entry name" value="Radical_SAM"/>
    <property type="match status" value="1"/>
</dbReference>
<feature type="domain" description="Radical SAM core" evidence="6">
    <location>
        <begin position="75"/>
        <end position="291"/>
    </location>
</feature>
<accession>A0A0S6UAW2</accession>
<keyword evidence="4" id="KW-0411">Iron-sulfur</keyword>
<dbReference type="GO" id="GO:0051536">
    <property type="term" value="F:iron-sulfur cluster binding"/>
    <property type="evidence" value="ECO:0007669"/>
    <property type="project" value="UniProtKB-KW"/>
</dbReference>
<evidence type="ECO:0000256" key="3">
    <source>
        <dbReference type="ARBA" id="ARBA00023004"/>
    </source>
</evidence>
<dbReference type="InterPro" id="IPR006638">
    <property type="entry name" value="Elp3/MiaA/NifB-like_rSAM"/>
</dbReference>
<dbReference type="EMBL" id="DF238840">
    <property type="protein sequence ID" value="GAF26130.1"/>
    <property type="molecule type" value="Genomic_DNA"/>
</dbReference>
<keyword evidence="1" id="KW-0949">S-adenosyl-L-methionine</keyword>
<keyword evidence="3" id="KW-0408">Iron</keyword>
<dbReference type="SMART" id="SM00729">
    <property type="entry name" value="Elp3"/>
    <property type="match status" value="1"/>
</dbReference>
<gene>
    <name evidence="7" type="ORF">MTY_1469</name>
</gene>
<name>A0A0S6UAW2_NEOTH</name>
<dbReference type="Proteomes" id="UP000063718">
    <property type="component" value="Unassembled WGS sequence"/>
</dbReference>
<evidence type="ECO:0000259" key="6">
    <source>
        <dbReference type="PROSITE" id="PS51918"/>
    </source>
</evidence>
<evidence type="ECO:0000256" key="1">
    <source>
        <dbReference type="ARBA" id="ARBA00022691"/>
    </source>
</evidence>
<dbReference type="InterPro" id="IPR007197">
    <property type="entry name" value="rSAM"/>
</dbReference>
<evidence type="ECO:0000256" key="4">
    <source>
        <dbReference type="ARBA" id="ARBA00023014"/>
    </source>
</evidence>
<dbReference type="InterPro" id="IPR058240">
    <property type="entry name" value="rSAM_sf"/>
</dbReference>
<dbReference type="Pfam" id="PF04055">
    <property type="entry name" value="Radical_SAM"/>
    <property type="match status" value="1"/>
</dbReference>
<dbReference type="AlphaFoldDB" id="A0A0S6UAW2"/>
<dbReference type="SUPFAM" id="SSF102114">
    <property type="entry name" value="Radical SAM enzymes"/>
    <property type="match status" value="1"/>
</dbReference>